<dbReference type="SUPFAM" id="SSF55961">
    <property type="entry name" value="Bet v1-like"/>
    <property type="match status" value="1"/>
</dbReference>
<dbReference type="AlphaFoldDB" id="A0A482WA22"/>
<protein>
    <submittedName>
        <fullName evidence="2">Collagen type IV alpha-3-binding protein</fullName>
    </submittedName>
</protein>
<reference evidence="2 3" key="1">
    <citation type="submission" date="2017-03" db="EMBL/GenBank/DDBJ databases">
        <title>Genome of the blue death feigning beetle - Asbolus verrucosus.</title>
        <authorList>
            <person name="Rider S.D."/>
        </authorList>
    </citation>
    <scope>NUCLEOTIDE SEQUENCE [LARGE SCALE GENOMIC DNA]</scope>
    <source>
        <strain evidence="2">Butters</strain>
        <tissue evidence="2">Head and leg muscle</tissue>
    </source>
</reference>
<dbReference type="OrthoDB" id="2344588at2759"/>
<dbReference type="PANTHER" id="PTHR19308:SF53">
    <property type="entry name" value="CERAMIDE TRANSFER PROTEIN"/>
    <property type="match status" value="1"/>
</dbReference>
<dbReference type="InterPro" id="IPR023393">
    <property type="entry name" value="START-like_dom_sf"/>
</dbReference>
<dbReference type="PANTHER" id="PTHR19308">
    <property type="entry name" value="PHOSPHATIDYLCHOLINE TRANSFER PROTEIN"/>
    <property type="match status" value="1"/>
</dbReference>
<proteinExistence type="predicted"/>
<evidence type="ECO:0000313" key="3">
    <source>
        <dbReference type="Proteomes" id="UP000292052"/>
    </source>
</evidence>
<dbReference type="GO" id="GO:0008289">
    <property type="term" value="F:lipid binding"/>
    <property type="evidence" value="ECO:0007669"/>
    <property type="project" value="InterPro"/>
</dbReference>
<dbReference type="Pfam" id="PF01852">
    <property type="entry name" value="START"/>
    <property type="match status" value="1"/>
</dbReference>
<gene>
    <name evidence="2" type="ORF">BDFB_009709</name>
</gene>
<feature type="domain" description="START" evidence="1">
    <location>
        <begin position="78"/>
        <end position="178"/>
    </location>
</feature>
<dbReference type="Proteomes" id="UP000292052">
    <property type="component" value="Unassembled WGS sequence"/>
</dbReference>
<dbReference type="InterPro" id="IPR002913">
    <property type="entry name" value="START_lipid-bd_dom"/>
</dbReference>
<dbReference type="Gene3D" id="3.30.530.20">
    <property type="match status" value="2"/>
</dbReference>
<evidence type="ECO:0000313" key="2">
    <source>
        <dbReference type="EMBL" id="RZC42061.1"/>
    </source>
</evidence>
<keyword evidence="2" id="KW-0176">Collagen</keyword>
<keyword evidence="3" id="KW-1185">Reference proteome</keyword>
<organism evidence="2 3">
    <name type="scientific">Asbolus verrucosus</name>
    <name type="common">Desert ironclad beetle</name>
    <dbReference type="NCBI Taxonomy" id="1661398"/>
    <lineage>
        <taxon>Eukaryota</taxon>
        <taxon>Metazoa</taxon>
        <taxon>Ecdysozoa</taxon>
        <taxon>Arthropoda</taxon>
        <taxon>Hexapoda</taxon>
        <taxon>Insecta</taxon>
        <taxon>Pterygota</taxon>
        <taxon>Neoptera</taxon>
        <taxon>Endopterygota</taxon>
        <taxon>Coleoptera</taxon>
        <taxon>Polyphaga</taxon>
        <taxon>Cucujiformia</taxon>
        <taxon>Tenebrionidae</taxon>
        <taxon>Pimeliinae</taxon>
        <taxon>Asbolus</taxon>
    </lineage>
</organism>
<comment type="caution">
    <text evidence="2">The sequence shown here is derived from an EMBL/GenBank/DDBJ whole genome shotgun (WGS) entry which is preliminary data.</text>
</comment>
<feature type="non-terminal residue" evidence="2">
    <location>
        <position position="1"/>
    </location>
</feature>
<sequence length="256" mass="29447">EGPHSVLADDEFYDAVESGLDKMEEEQELRERLKSGQMIPVTPPPTSPATSHRLWPEIEKIVKQEVAMARLGVGECGSGWQLFAEDGEMRMYRREEEVDGMVVDPLKAVHVVKGITGHELCHYFFSPQYRYDWERYGQRVKEMLCFGLISVDYQMIKTETDLIFGLWLITPQNILIIRIFLTVCLLCQTRVDPPKDGAPVSRNDLTCKITYCSVVNPGGWAPASVLRAVYKREYPKFLKRFTAYVKNQTKDKPIMY</sequence>
<dbReference type="GO" id="GO:0005581">
    <property type="term" value="C:collagen trimer"/>
    <property type="evidence" value="ECO:0007669"/>
    <property type="project" value="UniProtKB-KW"/>
</dbReference>
<dbReference type="STRING" id="1661398.A0A482WA22"/>
<dbReference type="InterPro" id="IPR051213">
    <property type="entry name" value="START_lipid_transfer"/>
</dbReference>
<dbReference type="GO" id="GO:0005737">
    <property type="term" value="C:cytoplasm"/>
    <property type="evidence" value="ECO:0007669"/>
    <property type="project" value="UniProtKB-ARBA"/>
</dbReference>
<dbReference type="PROSITE" id="PS50848">
    <property type="entry name" value="START"/>
    <property type="match status" value="1"/>
</dbReference>
<dbReference type="EMBL" id="QDEB01011231">
    <property type="protein sequence ID" value="RZC42061.1"/>
    <property type="molecule type" value="Genomic_DNA"/>
</dbReference>
<evidence type="ECO:0000259" key="1">
    <source>
        <dbReference type="PROSITE" id="PS50848"/>
    </source>
</evidence>
<dbReference type="GO" id="GO:0035621">
    <property type="term" value="P:ER to Golgi ceramide transport"/>
    <property type="evidence" value="ECO:0007669"/>
    <property type="project" value="TreeGrafter"/>
</dbReference>
<name>A0A482WA22_ASBVE</name>
<accession>A0A482WA22</accession>